<name>A0ABU8VIT4_9BURK</name>
<proteinExistence type="predicted"/>
<dbReference type="Proteomes" id="UP001365846">
    <property type="component" value="Unassembled WGS sequence"/>
</dbReference>
<feature type="region of interest" description="Disordered" evidence="1">
    <location>
        <begin position="52"/>
        <end position="71"/>
    </location>
</feature>
<evidence type="ECO:0000313" key="3">
    <source>
        <dbReference type="Proteomes" id="UP001365846"/>
    </source>
</evidence>
<comment type="caution">
    <text evidence="2">The sequence shown here is derived from an EMBL/GenBank/DDBJ whole genome shotgun (WGS) entry which is preliminary data.</text>
</comment>
<feature type="compositionally biased region" description="Polar residues" evidence="1">
    <location>
        <begin position="52"/>
        <end position="62"/>
    </location>
</feature>
<organism evidence="2 3">
    <name type="scientific">Variovorax ureilyticus</name>
    <dbReference type="NCBI Taxonomy" id="1836198"/>
    <lineage>
        <taxon>Bacteria</taxon>
        <taxon>Pseudomonadati</taxon>
        <taxon>Pseudomonadota</taxon>
        <taxon>Betaproteobacteria</taxon>
        <taxon>Burkholderiales</taxon>
        <taxon>Comamonadaceae</taxon>
        <taxon>Variovorax</taxon>
    </lineage>
</organism>
<gene>
    <name evidence="2" type="ORF">WKW77_20025</name>
</gene>
<evidence type="ECO:0000256" key="1">
    <source>
        <dbReference type="SAM" id="MobiDB-lite"/>
    </source>
</evidence>
<accession>A0ABU8VIT4</accession>
<reference evidence="2 3" key="1">
    <citation type="submission" date="2024-03" db="EMBL/GenBank/DDBJ databases">
        <title>Novel species of the genus Variovorax.</title>
        <authorList>
            <person name="Liu Q."/>
            <person name="Xin Y.-H."/>
        </authorList>
    </citation>
    <scope>NUCLEOTIDE SEQUENCE [LARGE SCALE GENOMIC DNA]</scope>
    <source>
        <strain evidence="2 3">KACC 18899</strain>
    </source>
</reference>
<dbReference type="RefSeq" id="WP_340358622.1">
    <property type="nucleotide sequence ID" value="NZ_JBBKZU010000008.1"/>
</dbReference>
<evidence type="ECO:0000313" key="2">
    <source>
        <dbReference type="EMBL" id="MEJ8813386.1"/>
    </source>
</evidence>
<dbReference type="EMBL" id="JBBKZU010000008">
    <property type="protein sequence ID" value="MEJ8813386.1"/>
    <property type="molecule type" value="Genomic_DNA"/>
</dbReference>
<keyword evidence="3" id="KW-1185">Reference proteome</keyword>
<sequence length="198" mass="20757">MNNLTSGQALQNRYSAQPFSDSQNQAYQNQANQSSYMRGLIPSLLGQMSSQQVGFDRSNPNARPTAYNFDGVGSNGGSGGLLGSLQSAPAQPLNLNASAPAPAPEAPKSSFVNLDVTNPMNAYYGQLLSPNGIGVAGTNSAGTDAWLQAFQQSAGGAGYGTFKYGQAMPMPGTQQYRDMQEYLAYGGADPYNLYGGRA</sequence>
<protein>
    <submittedName>
        <fullName evidence="2">Uncharacterized protein</fullName>
    </submittedName>
</protein>